<protein>
    <recommendedName>
        <fullName evidence="4">Celp0028 effector like protein</fullName>
    </recommendedName>
</protein>
<dbReference type="Proteomes" id="UP000070121">
    <property type="component" value="Unassembled WGS sequence"/>
</dbReference>
<keyword evidence="3" id="KW-1185">Reference proteome</keyword>
<feature type="chain" id="PRO_5007805102" description="Celp0028 effector like protein" evidence="1">
    <location>
        <begin position="18"/>
        <end position="233"/>
    </location>
</feature>
<dbReference type="EMBL" id="JFFI01001179">
    <property type="protein sequence ID" value="KXH62352.1"/>
    <property type="molecule type" value="Genomic_DNA"/>
</dbReference>
<evidence type="ECO:0000313" key="3">
    <source>
        <dbReference type="Proteomes" id="UP000070121"/>
    </source>
</evidence>
<name>A0A135UPP5_9PEZI</name>
<reference evidence="2 3" key="1">
    <citation type="submission" date="2014-02" db="EMBL/GenBank/DDBJ databases">
        <title>The genome sequence of Colletotrichum salicis CBS 607.94.</title>
        <authorList>
            <person name="Baroncelli R."/>
            <person name="Thon M.R."/>
        </authorList>
    </citation>
    <scope>NUCLEOTIDE SEQUENCE [LARGE SCALE GENOMIC DNA]</scope>
    <source>
        <strain evidence="2 3">CBS 607.94</strain>
    </source>
</reference>
<evidence type="ECO:0000256" key="1">
    <source>
        <dbReference type="SAM" id="SignalP"/>
    </source>
</evidence>
<evidence type="ECO:0000313" key="2">
    <source>
        <dbReference type="EMBL" id="KXH62352.1"/>
    </source>
</evidence>
<organism evidence="2 3">
    <name type="scientific">Colletotrichum salicis</name>
    <dbReference type="NCBI Taxonomy" id="1209931"/>
    <lineage>
        <taxon>Eukaryota</taxon>
        <taxon>Fungi</taxon>
        <taxon>Dikarya</taxon>
        <taxon>Ascomycota</taxon>
        <taxon>Pezizomycotina</taxon>
        <taxon>Sordariomycetes</taxon>
        <taxon>Hypocreomycetidae</taxon>
        <taxon>Glomerellales</taxon>
        <taxon>Glomerellaceae</taxon>
        <taxon>Colletotrichum</taxon>
        <taxon>Colletotrichum acutatum species complex</taxon>
    </lineage>
</organism>
<accession>A0A135UPP5</accession>
<comment type="caution">
    <text evidence="2">The sequence shown here is derived from an EMBL/GenBank/DDBJ whole genome shotgun (WGS) entry which is preliminary data.</text>
</comment>
<dbReference type="AlphaFoldDB" id="A0A135UPP5"/>
<evidence type="ECO:0008006" key="4">
    <source>
        <dbReference type="Google" id="ProtNLM"/>
    </source>
</evidence>
<feature type="signal peptide" evidence="1">
    <location>
        <begin position="1"/>
        <end position="17"/>
    </location>
</feature>
<dbReference type="OrthoDB" id="4831122at2759"/>
<sequence length="233" mass="24365">MRFSVLTAAGLIGAVVAAPAPGPAPLNFDDVIVVGEDGSHTVMKASEYDALERRAALPVAPAPALGDVLSRRGCDESTEVQVLTDEEFLNWDIAVSPVVTAAGNDVAVSVDSGYSLANSVTVTAGLSTTIAKIALGVSLSVSYAKTWTTTQSQNLRFTVPDGQYGLVVSQPNVRRVTGNIFSGCTDSPSVDAFTSDTYADQSYGNLAWVKGVIRLCNSTSYPVPYCIGQGEHK</sequence>
<gene>
    <name evidence="2" type="ORF">CSAL01_10033</name>
</gene>
<proteinExistence type="predicted"/>
<keyword evidence="1" id="KW-0732">Signal</keyword>